<organism evidence="4 5">
    <name type="scientific">Hypsizygus marmoreus</name>
    <name type="common">White beech mushroom</name>
    <name type="synonym">Agaricus marmoreus</name>
    <dbReference type="NCBI Taxonomy" id="39966"/>
    <lineage>
        <taxon>Eukaryota</taxon>
        <taxon>Fungi</taxon>
        <taxon>Dikarya</taxon>
        <taxon>Basidiomycota</taxon>
        <taxon>Agaricomycotina</taxon>
        <taxon>Agaricomycetes</taxon>
        <taxon>Agaricomycetidae</taxon>
        <taxon>Agaricales</taxon>
        <taxon>Tricholomatineae</taxon>
        <taxon>Lyophyllaceae</taxon>
        <taxon>Hypsizygus</taxon>
    </lineage>
</organism>
<dbReference type="Proteomes" id="UP000076154">
    <property type="component" value="Unassembled WGS sequence"/>
</dbReference>
<feature type="compositionally biased region" description="Polar residues" evidence="2">
    <location>
        <begin position="52"/>
        <end position="62"/>
    </location>
</feature>
<gene>
    <name evidence="4" type="ORF">Hypma_011260</name>
</gene>
<reference evidence="4" key="1">
    <citation type="submission" date="2018-04" db="EMBL/GenBank/DDBJ databases">
        <title>Whole genome sequencing of Hypsizygus marmoreus.</title>
        <authorList>
            <person name="Choi I.-G."/>
            <person name="Min B."/>
            <person name="Kim J.-G."/>
            <person name="Kim S."/>
            <person name="Oh Y.-L."/>
            <person name="Kong W.-S."/>
            <person name="Park H."/>
            <person name="Jeong J."/>
            <person name="Song E.-S."/>
        </authorList>
    </citation>
    <scope>NUCLEOTIDE SEQUENCE [LARGE SCALE GENOMIC DNA]</scope>
    <source>
        <strain evidence="4">51987-8</strain>
    </source>
</reference>
<dbReference type="InterPro" id="IPR007111">
    <property type="entry name" value="NACHT_NTPase"/>
</dbReference>
<dbReference type="Gene3D" id="1.20.930.20">
    <property type="entry name" value="Adaptor protein Cbl, N-terminal domain"/>
    <property type="match status" value="1"/>
</dbReference>
<dbReference type="Gene3D" id="3.40.50.300">
    <property type="entry name" value="P-loop containing nucleotide triphosphate hydrolases"/>
    <property type="match status" value="1"/>
</dbReference>
<accession>A0A369JMH6</accession>
<dbReference type="CDD" id="cd21037">
    <property type="entry name" value="MLKL_NTD"/>
    <property type="match status" value="1"/>
</dbReference>
<evidence type="ECO:0000256" key="2">
    <source>
        <dbReference type="SAM" id="MobiDB-lite"/>
    </source>
</evidence>
<dbReference type="EMBL" id="LUEZ02000054">
    <property type="protein sequence ID" value="RDB21595.1"/>
    <property type="molecule type" value="Genomic_DNA"/>
</dbReference>
<feature type="region of interest" description="Disordered" evidence="2">
    <location>
        <begin position="49"/>
        <end position="108"/>
    </location>
</feature>
<proteinExistence type="predicted"/>
<comment type="caution">
    <text evidence="4">The sequence shown here is derived from an EMBL/GenBank/DDBJ whole genome shotgun (WGS) entry which is preliminary data.</text>
</comment>
<dbReference type="PANTHER" id="PTHR10039">
    <property type="entry name" value="AMELOGENIN"/>
    <property type="match status" value="1"/>
</dbReference>
<feature type="domain" description="NACHT" evidence="3">
    <location>
        <begin position="306"/>
        <end position="448"/>
    </location>
</feature>
<evidence type="ECO:0000313" key="5">
    <source>
        <dbReference type="Proteomes" id="UP000076154"/>
    </source>
</evidence>
<dbReference type="OrthoDB" id="3269932at2759"/>
<sequence>MAFIMKAIRSLFKLHKRTNCTASTERPSKTRTEAPASLHIRNAQPLNEEAGAQTQHATSPGTLTIGGDANAAPTESQMNTSPVLPVPHPAKNVDQPQPEKGDATLRSSVSGTPTIYNAVKVGMGLMKEVSTAFGPLEAVVRGLSFILEHHEKWAANKGVIKRLVCRIETLRTAFEEMGEDQSNDKNTQRRDTLLRKLQAIAVDIESISDRHKLSRYIAAGADEDTLSALVNDIQDTLIDYQTITQIEIDARTARLITAEEDRLLLQLPRAPDASHLSKTHKSCLKGTRTTLLSDVEAWSEDPESHSIFWLNGHAGSGKSTIIQSFCQDVFSTGRLGASFFCSATVPNRSNLRMIFPTLAFQLARRFPAFKERLVATLRYRPDVAQEPLETQFTELIVGPLEDTAISTLIVIDALDECQETESISTFLPLLPEYIKKIPSVKFFITARPEPPIRAAFRLPPVRFITRVLVLGDLEKASVDHDIYLFLKARLSDAMKGRSDVDLPSPWPFEHDLRILTAMSGQLFVFAATAAAFITSPYDQPAERLALLKAMPEKNRGIDQLYRTILMHGYGEIMDHDYQAKWRLVVASILLLGDPIRKTRGVLAAFLNLEASKIASILRPLHAVIKITEDGRGGISIYHKSFYDYLTDPARCTDSMFFIDYGVHHALLAMQCIWFMSNSPIRDETWRRRYQRERVDETSNHMVCLLYSADHWSSFHLLRHGQMLDTNVRLQLLSTIEEFLETKMDIWVTIQDHRGSPLGSTGPLKDLDHYISNMPENLLGRDKFASVVDRTLRVTADLEQKKWAARSRKGLEEQFAT</sequence>
<dbReference type="InParanoid" id="A0A369JMH6"/>
<dbReference type="SUPFAM" id="SSF52540">
    <property type="entry name" value="P-loop containing nucleoside triphosphate hydrolases"/>
    <property type="match status" value="1"/>
</dbReference>
<evidence type="ECO:0000259" key="3">
    <source>
        <dbReference type="PROSITE" id="PS50837"/>
    </source>
</evidence>
<dbReference type="InterPro" id="IPR036537">
    <property type="entry name" value="Adaptor_Cbl_N_dom_sf"/>
</dbReference>
<name>A0A369JMH6_HYPMA</name>
<dbReference type="InterPro" id="IPR056884">
    <property type="entry name" value="NPHP3-like_N"/>
</dbReference>
<dbReference type="PROSITE" id="PS50837">
    <property type="entry name" value="NACHT"/>
    <property type="match status" value="1"/>
</dbReference>
<dbReference type="InterPro" id="IPR059179">
    <property type="entry name" value="MLKL-like_MCAfunc"/>
</dbReference>
<keyword evidence="1" id="KW-0677">Repeat</keyword>
<dbReference type="Pfam" id="PF24883">
    <property type="entry name" value="NPHP3_N"/>
    <property type="match status" value="1"/>
</dbReference>
<dbReference type="AlphaFoldDB" id="A0A369JMH6"/>
<feature type="compositionally biased region" description="Polar residues" evidence="2">
    <location>
        <begin position="73"/>
        <end position="82"/>
    </location>
</feature>
<dbReference type="InterPro" id="IPR027417">
    <property type="entry name" value="P-loop_NTPase"/>
</dbReference>
<keyword evidence="5" id="KW-1185">Reference proteome</keyword>
<dbReference type="GO" id="GO:0007166">
    <property type="term" value="P:cell surface receptor signaling pathway"/>
    <property type="evidence" value="ECO:0007669"/>
    <property type="project" value="InterPro"/>
</dbReference>
<evidence type="ECO:0000313" key="4">
    <source>
        <dbReference type="EMBL" id="RDB21595.1"/>
    </source>
</evidence>
<dbReference type="PANTHER" id="PTHR10039:SF16">
    <property type="entry name" value="GPI INOSITOL-DEACYLASE"/>
    <property type="match status" value="1"/>
</dbReference>
<evidence type="ECO:0000256" key="1">
    <source>
        <dbReference type="ARBA" id="ARBA00022737"/>
    </source>
</evidence>
<protein>
    <recommendedName>
        <fullName evidence="3">NACHT domain-containing protein</fullName>
    </recommendedName>
</protein>